<dbReference type="Proteomes" id="UP000222564">
    <property type="component" value="Unassembled WGS sequence"/>
</dbReference>
<accession>A0A2C6MHS2</accession>
<dbReference type="Gene3D" id="3.30.70.100">
    <property type="match status" value="1"/>
</dbReference>
<feature type="domain" description="Stress-response A/B barrel" evidence="1">
    <location>
        <begin position="2"/>
        <end position="94"/>
    </location>
</feature>
<gene>
    <name evidence="2" type="ORF">P378_00990</name>
</gene>
<evidence type="ECO:0000259" key="1">
    <source>
        <dbReference type="PROSITE" id="PS51502"/>
    </source>
</evidence>
<dbReference type="SUPFAM" id="SSF54909">
    <property type="entry name" value="Dimeric alpha+beta barrel"/>
    <property type="match status" value="1"/>
</dbReference>
<dbReference type="SMART" id="SM00886">
    <property type="entry name" value="Dabb"/>
    <property type="match status" value="1"/>
</dbReference>
<dbReference type="AlphaFoldDB" id="A0A2C6MHS2"/>
<protein>
    <recommendedName>
        <fullName evidence="1">Stress-response A/B barrel domain-containing protein</fullName>
    </recommendedName>
</protein>
<proteinExistence type="predicted"/>
<dbReference type="EMBL" id="AWQQ01000007">
    <property type="protein sequence ID" value="PHJ39838.1"/>
    <property type="molecule type" value="Genomic_DNA"/>
</dbReference>
<comment type="caution">
    <text evidence="2">The sequence shown here is derived from an EMBL/GenBank/DDBJ whole genome shotgun (WGS) entry which is preliminary data.</text>
</comment>
<reference evidence="2 3" key="1">
    <citation type="submission" date="2013-09" db="EMBL/GenBank/DDBJ databases">
        <title>Biodegradation of hydrocarbons in the deep terrestrial subsurface : characterization of a microbial consortium composed of two Desulfotomaculum species originating from a deep geological formation.</title>
        <authorList>
            <person name="Aullo T."/>
            <person name="Berlendis S."/>
            <person name="Lascourreges J.-F."/>
            <person name="Dessort D."/>
            <person name="Saint-Laurent S."/>
            <person name="Schraauwers B."/>
            <person name="Mas J."/>
            <person name="Magot M."/>
            <person name="Ranchou-Peyruse A."/>
        </authorList>
    </citation>
    <scope>NUCLEOTIDE SEQUENCE [LARGE SCALE GENOMIC DNA]</scope>
    <source>
        <strain evidence="2 3">Bs107</strain>
    </source>
</reference>
<evidence type="ECO:0000313" key="3">
    <source>
        <dbReference type="Proteomes" id="UP000222564"/>
    </source>
</evidence>
<dbReference type="InterPro" id="IPR013097">
    <property type="entry name" value="Dabb"/>
</dbReference>
<organism evidence="2 3">
    <name type="scientific">Desulforamulus profundi</name>
    <dbReference type="NCBI Taxonomy" id="1383067"/>
    <lineage>
        <taxon>Bacteria</taxon>
        <taxon>Bacillati</taxon>
        <taxon>Bacillota</taxon>
        <taxon>Clostridia</taxon>
        <taxon>Eubacteriales</taxon>
        <taxon>Peptococcaceae</taxon>
        <taxon>Desulforamulus</taxon>
    </lineage>
</organism>
<dbReference type="RefSeq" id="WP_099081947.1">
    <property type="nucleotide sequence ID" value="NZ_AWQQ01000007.1"/>
</dbReference>
<dbReference type="OrthoDB" id="9808130at2"/>
<dbReference type="Pfam" id="PF07876">
    <property type="entry name" value="Dabb"/>
    <property type="match status" value="1"/>
</dbReference>
<name>A0A2C6MHS2_9FIRM</name>
<keyword evidence="3" id="KW-1185">Reference proteome</keyword>
<dbReference type="PROSITE" id="PS51502">
    <property type="entry name" value="S_R_A_B_BARREL"/>
    <property type="match status" value="1"/>
</dbReference>
<sequence>MVKHLIVFNVSAEVSKESCLAMAAQAREELMRIPGVTGVSFGVAVAENASYRYLLIIDFADEEVIDFYRDHPIHVRFADEVFRPMAVHRITTDYRMVF</sequence>
<evidence type="ECO:0000313" key="2">
    <source>
        <dbReference type="EMBL" id="PHJ39838.1"/>
    </source>
</evidence>
<dbReference type="InterPro" id="IPR011008">
    <property type="entry name" value="Dimeric_a/b-barrel"/>
</dbReference>